<keyword evidence="3" id="KW-1003">Cell membrane</keyword>
<dbReference type="GO" id="GO:0005886">
    <property type="term" value="C:plasma membrane"/>
    <property type="evidence" value="ECO:0007669"/>
    <property type="project" value="UniProtKB-SubCell"/>
</dbReference>
<protein>
    <submittedName>
        <fullName evidence="13">ABC transporter ATP-binding protein</fullName>
    </submittedName>
</protein>
<dbReference type="InterPro" id="IPR027417">
    <property type="entry name" value="P-loop_NTPase"/>
</dbReference>
<reference evidence="13" key="2">
    <citation type="submission" date="2021-04" db="EMBL/GenBank/DDBJ databases">
        <authorList>
            <person name="Dong X."/>
        </authorList>
    </citation>
    <scope>NUCLEOTIDE SEQUENCE</scope>
    <source>
        <strain evidence="13">ZWT</strain>
    </source>
</reference>
<evidence type="ECO:0000256" key="2">
    <source>
        <dbReference type="ARBA" id="ARBA00022448"/>
    </source>
</evidence>
<keyword evidence="8 10" id="KW-1133">Transmembrane helix</keyword>
<reference evidence="13" key="1">
    <citation type="journal article" date="2021" name="mSystems">
        <title>Bacteria and Archaea Synergistically Convert Glycine Betaine to Biogenic Methane in the Formosa Cold Seep of the South China Sea.</title>
        <authorList>
            <person name="Li L."/>
            <person name="Zhang W."/>
            <person name="Zhang S."/>
            <person name="Song L."/>
            <person name="Sun Q."/>
            <person name="Zhang H."/>
            <person name="Xiang H."/>
            <person name="Dong X."/>
        </authorList>
    </citation>
    <scope>NUCLEOTIDE SEQUENCE</scope>
    <source>
        <strain evidence="13">ZWT</strain>
    </source>
</reference>
<dbReference type="InterPro" id="IPR003439">
    <property type="entry name" value="ABC_transporter-like_ATP-bd"/>
</dbReference>
<dbReference type="SMART" id="SM00382">
    <property type="entry name" value="AAA"/>
    <property type="match status" value="1"/>
</dbReference>
<dbReference type="Proteomes" id="UP001056429">
    <property type="component" value="Unassembled WGS sequence"/>
</dbReference>
<evidence type="ECO:0000256" key="9">
    <source>
        <dbReference type="ARBA" id="ARBA00023136"/>
    </source>
</evidence>
<dbReference type="InterPro" id="IPR017871">
    <property type="entry name" value="ABC_transporter-like_CS"/>
</dbReference>
<name>A0A9J6NZR8_9CLOT</name>
<keyword evidence="14" id="KW-1185">Reference proteome</keyword>
<dbReference type="FunFam" id="3.40.50.300:FF:000299">
    <property type="entry name" value="ABC transporter ATP-binding protein/permease"/>
    <property type="match status" value="1"/>
</dbReference>
<evidence type="ECO:0000313" key="13">
    <source>
        <dbReference type="EMBL" id="MCM1989588.1"/>
    </source>
</evidence>
<evidence type="ECO:0000256" key="3">
    <source>
        <dbReference type="ARBA" id="ARBA00022475"/>
    </source>
</evidence>
<keyword evidence="9 10" id="KW-0472">Membrane</keyword>
<dbReference type="Gene3D" id="3.40.50.300">
    <property type="entry name" value="P-loop containing nucleotide triphosphate hydrolases"/>
    <property type="match status" value="1"/>
</dbReference>
<feature type="transmembrane region" description="Helical" evidence="10">
    <location>
        <begin position="12"/>
        <end position="36"/>
    </location>
</feature>
<dbReference type="CDD" id="cd07346">
    <property type="entry name" value="ABC_6TM_exporters"/>
    <property type="match status" value="1"/>
</dbReference>
<dbReference type="SUPFAM" id="SSF52540">
    <property type="entry name" value="P-loop containing nucleoside triphosphate hydrolases"/>
    <property type="match status" value="1"/>
</dbReference>
<accession>A0A9J6NZR8</accession>
<evidence type="ECO:0000313" key="14">
    <source>
        <dbReference type="Proteomes" id="UP001056429"/>
    </source>
</evidence>
<dbReference type="RefSeq" id="WP_250858579.1">
    <property type="nucleotide sequence ID" value="NZ_JAGSOJ010000001.1"/>
</dbReference>
<feature type="transmembrane region" description="Helical" evidence="10">
    <location>
        <begin position="234"/>
        <end position="259"/>
    </location>
</feature>
<feature type="transmembrane region" description="Helical" evidence="10">
    <location>
        <begin position="123"/>
        <end position="144"/>
    </location>
</feature>
<sequence>MKKYILRFKGLFFINIISVILASLVSVSMAFVLQLIIDAGTAMDMKKLKIAAIIGFVFILIEMLTDFTKRALQAKFIKKALTSLKNDIFHKILNRNIKSFNQENSANYISVLNNDIKILEDDYFINILQSIYHIAAFIASTIALILINPILTVAVFIVGVLPILTPIVFGKKVSRKKTIYSDNLSKFTTKIKDMFSGFEVIKSFNIEKRAINDYEKSNMKTEHSKYKFNLLSSFVYSLSVYFGGLMFIVALSISMYFVIKGTMSMGLMIASIQLMNHIVNPLLILSNSLTKLKSIKGIEKKITNILNDKSEADTGIDTFEFKNDIRFDNIEFSYDEDRKILNGVSLTIEKGQKYAIVGNSGSGKSTLLKLLLRYYEDYNGHISIDGIDNRKIKVSSLYNLVSTIHQDVFMFDDTIKNNITLYGNYSEDEINNAIIHAGLESLINSLKEGVNNFVGENGCNLSGGEKQRIAIARALIKQTPILVLDEATSSLDNETAYNIENSILSIEGLTSLVITHKLNEEILNKYDGIIVLKDGKVVEVGEFDNLLDKKSYFYSLYNLCGI</sequence>
<comment type="caution">
    <text evidence="13">The sequence shown here is derived from an EMBL/GenBank/DDBJ whole genome shotgun (WGS) entry which is preliminary data.</text>
</comment>
<keyword evidence="6" id="KW-0378">Hydrolase</keyword>
<dbReference type="AlphaFoldDB" id="A0A9J6NZR8"/>
<dbReference type="GO" id="GO:0015421">
    <property type="term" value="F:ABC-type oligopeptide transporter activity"/>
    <property type="evidence" value="ECO:0007669"/>
    <property type="project" value="TreeGrafter"/>
</dbReference>
<dbReference type="PANTHER" id="PTHR43394:SF1">
    <property type="entry name" value="ATP-BINDING CASSETTE SUB-FAMILY B MEMBER 10, MITOCHONDRIAL"/>
    <property type="match status" value="1"/>
</dbReference>
<feature type="transmembrane region" description="Helical" evidence="10">
    <location>
        <begin position="150"/>
        <end position="169"/>
    </location>
</feature>
<evidence type="ECO:0000256" key="7">
    <source>
        <dbReference type="ARBA" id="ARBA00022840"/>
    </source>
</evidence>
<keyword evidence="7 13" id="KW-0067">ATP-binding</keyword>
<dbReference type="EMBL" id="JAGSOJ010000001">
    <property type="protein sequence ID" value="MCM1989588.1"/>
    <property type="molecule type" value="Genomic_DNA"/>
</dbReference>
<feature type="transmembrane region" description="Helical" evidence="10">
    <location>
        <begin position="48"/>
        <end position="65"/>
    </location>
</feature>
<dbReference type="PROSITE" id="PS50893">
    <property type="entry name" value="ABC_TRANSPORTER_2"/>
    <property type="match status" value="1"/>
</dbReference>
<evidence type="ECO:0000256" key="6">
    <source>
        <dbReference type="ARBA" id="ARBA00022807"/>
    </source>
</evidence>
<dbReference type="InterPro" id="IPR003593">
    <property type="entry name" value="AAA+_ATPase"/>
</dbReference>
<keyword evidence="2" id="KW-0813">Transport</keyword>
<organism evidence="13 14">
    <name type="scientific">Oceanirhabdus seepicola</name>
    <dbReference type="NCBI Taxonomy" id="2828781"/>
    <lineage>
        <taxon>Bacteria</taxon>
        <taxon>Bacillati</taxon>
        <taxon>Bacillota</taxon>
        <taxon>Clostridia</taxon>
        <taxon>Eubacteriales</taxon>
        <taxon>Clostridiaceae</taxon>
        <taxon>Oceanirhabdus</taxon>
    </lineage>
</organism>
<dbReference type="InterPro" id="IPR039421">
    <property type="entry name" value="Type_1_exporter"/>
</dbReference>
<gene>
    <name evidence="13" type="ORF">KDK92_07530</name>
</gene>
<dbReference type="GO" id="GO:0005524">
    <property type="term" value="F:ATP binding"/>
    <property type="evidence" value="ECO:0007669"/>
    <property type="project" value="UniProtKB-KW"/>
</dbReference>
<dbReference type="Gene3D" id="1.20.1560.10">
    <property type="entry name" value="ABC transporter type 1, transmembrane domain"/>
    <property type="match status" value="1"/>
</dbReference>
<proteinExistence type="predicted"/>
<evidence type="ECO:0000259" key="11">
    <source>
        <dbReference type="PROSITE" id="PS50893"/>
    </source>
</evidence>
<evidence type="ECO:0000259" key="12">
    <source>
        <dbReference type="PROSITE" id="PS50929"/>
    </source>
</evidence>
<keyword evidence="5" id="KW-0547">Nucleotide-binding</keyword>
<dbReference type="PROSITE" id="PS00211">
    <property type="entry name" value="ABC_TRANSPORTER_1"/>
    <property type="match status" value="1"/>
</dbReference>
<keyword evidence="6" id="KW-0645">Protease</keyword>
<dbReference type="InterPro" id="IPR011527">
    <property type="entry name" value="ABC1_TM_dom"/>
</dbReference>
<dbReference type="GO" id="GO:0008234">
    <property type="term" value="F:cysteine-type peptidase activity"/>
    <property type="evidence" value="ECO:0007669"/>
    <property type="project" value="UniProtKB-KW"/>
</dbReference>
<dbReference type="Pfam" id="PF00005">
    <property type="entry name" value="ABC_tran"/>
    <property type="match status" value="1"/>
</dbReference>
<dbReference type="PROSITE" id="PS50929">
    <property type="entry name" value="ABC_TM1F"/>
    <property type="match status" value="1"/>
</dbReference>
<evidence type="ECO:0000256" key="10">
    <source>
        <dbReference type="SAM" id="Phobius"/>
    </source>
</evidence>
<keyword evidence="4 10" id="KW-0812">Transmembrane</keyword>
<dbReference type="SUPFAM" id="SSF90123">
    <property type="entry name" value="ABC transporter transmembrane region"/>
    <property type="match status" value="1"/>
</dbReference>
<dbReference type="Pfam" id="PF00664">
    <property type="entry name" value="ABC_membrane"/>
    <property type="match status" value="1"/>
</dbReference>
<feature type="domain" description="ABC transmembrane type-1" evidence="12">
    <location>
        <begin position="13"/>
        <end position="294"/>
    </location>
</feature>
<dbReference type="InterPro" id="IPR036640">
    <property type="entry name" value="ABC1_TM_sf"/>
</dbReference>
<evidence type="ECO:0000256" key="1">
    <source>
        <dbReference type="ARBA" id="ARBA00004651"/>
    </source>
</evidence>
<feature type="domain" description="ABC transporter" evidence="11">
    <location>
        <begin position="325"/>
        <end position="559"/>
    </location>
</feature>
<dbReference type="GO" id="GO:0016887">
    <property type="term" value="F:ATP hydrolysis activity"/>
    <property type="evidence" value="ECO:0007669"/>
    <property type="project" value="InterPro"/>
</dbReference>
<evidence type="ECO:0000256" key="5">
    <source>
        <dbReference type="ARBA" id="ARBA00022741"/>
    </source>
</evidence>
<evidence type="ECO:0000256" key="8">
    <source>
        <dbReference type="ARBA" id="ARBA00022989"/>
    </source>
</evidence>
<dbReference type="PANTHER" id="PTHR43394">
    <property type="entry name" value="ATP-DEPENDENT PERMEASE MDL1, MITOCHONDRIAL"/>
    <property type="match status" value="1"/>
</dbReference>
<evidence type="ECO:0000256" key="4">
    <source>
        <dbReference type="ARBA" id="ARBA00022692"/>
    </source>
</evidence>
<comment type="subcellular location">
    <subcellularLocation>
        <location evidence="1">Cell membrane</location>
        <topology evidence="1">Multi-pass membrane protein</topology>
    </subcellularLocation>
</comment>
<keyword evidence="6" id="KW-0788">Thiol protease</keyword>